<gene>
    <name evidence="2" type="ORF">SteCoe_12529</name>
</gene>
<keyword evidence="1" id="KW-0175">Coiled coil</keyword>
<protein>
    <submittedName>
        <fullName evidence="2">Uncharacterized protein</fullName>
    </submittedName>
</protein>
<proteinExistence type="predicted"/>
<evidence type="ECO:0000313" key="2">
    <source>
        <dbReference type="EMBL" id="OMJ86027.1"/>
    </source>
</evidence>
<name>A0A1R2CAK0_9CILI</name>
<sequence length="473" mass="55130">MTDTCISQGCQKSPKYACLCDFTLKMCEIHLNEHLKLGESHKPILTFAEKKKVDELFNKEMTNLFSISSKTLVKGKQMFQQICNKLCEITDVLSQKQQSLIDLRSQSSYDVDIEENIKNLSQVGLKFRNKESFRKLLEKHLSESDDSIDLSLFLEKFDEISKRIEVNNGFLQFVSDRNVSERQELDIKLQNMMKDRVFKENAFEKKMETMSTKLEKFYENHQVQTLKEQTHNLELEIEKLKEKLHQNSLAADIKKKGKFIQEKKLETQGKMLTELCKMNLEMVINKYNQQKEQIEASVNSLNAVISENNNLLNSQIEKTEKNEKILEEKIKNLNSLLISEIESIKKDFKTKFDKNSLALENSNSKLTDKINHHKSELDSLLGKYNEHMINFTKTSTNANLELNKITDKFNNLEIVISSKAGINDIMHCKGFIEIFGECFREFNRFIKCVKFSNSEGYIFICINKFRSYIINSS</sequence>
<accession>A0A1R2CAK0</accession>
<dbReference type="AlphaFoldDB" id="A0A1R2CAK0"/>
<keyword evidence="3" id="KW-1185">Reference proteome</keyword>
<feature type="coiled-coil region" evidence="1">
    <location>
        <begin position="277"/>
        <end position="336"/>
    </location>
</feature>
<dbReference type="EMBL" id="MPUH01000218">
    <property type="protein sequence ID" value="OMJ86027.1"/>
    <property type="molecule type" value="Genomic_DNA"/>
</dbReference>
<evidence type="ECO:0000256" key="1">
    <source>
        <dbReference type="SAM" id="Coils"/>
    </source>
</evidence>
<reference evidence="2 3" key="1">
    <citation type="submission" date="2016-11" db="EMBL/GenBank/DDBJ databases">
        <title>The macronuclear genome of Stentor coeruleus: a giant cell with tiny introns.</title>
        <authorList>
            <person name="Slabodnick M."/>
            <person name="Ruby J.G."/>
            <person name="Reiff S.B."/>
            <person name="Swart E.C."/>
            <person name="Gosai S."/>
            <person name="Prabakaran S."/>
            <person name="Witkowska E."/>
            <person name="Larue G.E."/>
            <person name="Fisher S."/>
            <person name="Freeman R.M."/>
            <person name="Gunawardena J."/>
            <person name="Chu W."/>
            <person name="Stover N.A."/>
            <person name="Gregory B.D."/>
            <person name="Nowacki M."/>
            <person name="Derisi J."/>
            <person name="Roy S.W."/>
            <person name="Marshall W.F."/>
            <person name="Sood P."/>
        </authorList>
    </citation>
    <scope>NUCLEOTIDE SEQUENCE [LARGE SCALE GENOMIC DNA]</scope>
    <source>
        <strain evidence="2">WM001</strain>
    </source>
</reference>
<comment type="caution">
    <text evidence="2">The sequence shown here is derived from an EMBL/GenBank/DDBJ whole genome shotgun (WGS) entry which is preliminary data.</text>
</comment>
<organism evidence="2 3">
    <name type="scientific">Stentor coeruleus</name>
    <dbReference type="NCBI Taxonomy" id="5963"/>
    <lineage>
        <taxon>Eukaryota</taxon>
        <taxon>Sar</taxon>
        <taxon>Alveolata</taxon>
        <taxon>Ciliophora</taxon>
        <taxon>Postciliodesmatophora</taxon>
        <taxon>Heterotrichea</taxon>
        <taxon>Heterotrichida</taxon>
        <taxon>Stentoridae</taxon>
        <taxon>Stentor</taxon>
    </lineage>
</organism>
<dbReference type="Proteomes" id="UP000187209">
    <property type="component" value="Unassembled WGS sequence"/>
</dbReference>
<evidence type="ECO:0000313" key="3">
    <source>
        <dbReference type="Proteomes" id="UP000187209"/>
    </source>
</evidence>